<evidence type="ECO:0000256" key="2">
    <source>
        <dbReference type="ARBA" id="ARBA00001933"/>
    </source>
</evidence>
<keyword evidence="9 12" id="KW-0119">Carbohydrate metabolism</keyword>
<dbReference type="eggNOG" id="COG0058">
    <property type="taxonomic scope" value="Bacteria"/>
</dbReference>
<dbReference type="InterPro" id="IPR011833">
    <property type="entry name" value="Glycg_phsphrylas"/>
</dbReference>
<evidence type="ECO:0000256" key="10">
    <source>
        <dbReference type="ARBA" id="ARBA00025174"/>
    </source>
</evidence>
<evidence type="ECO:0000256" key="8">
    <source>
        <dbReference type="ARBA" id="ARBA00022898"/>
    </source>
</evidence>
<dbReference type="SUPFAM" id="SSF53756">
    <property type="entry name" value="UDP-Glycosyltransferase/glycogen phosphorylase"/>
    <property type="match status" value="1"/>
</dbReference>
<protein>
    <recommendedName>
        <fullName evidence="12">Alpha-1,4 glucan phosphorylase</fullName>
        <ecNumber evidence="12">2.4.1.1</ecNumber>
    </recommendedName>
</protein>
<dbReference type="InterPro" id="IPR035090">
    <property type="entry name" value="Pyridoxal_P_attach_site"/>
</dbReference>
<reference evidence="14 15" key="1">
    <citation type="submission" date="2012-11" db="EMBL/GenBank/DDBJ databases">
        <title>Genome assembly of Thiorhodococcus sp. AK35.</title>
        <authorList>
            <person name="Nupur N."/>
            <person name="Khatri I."/>
            <person name="Subramanian S."/>
            <person name="Pinnaka A."/>
        </authorList>
    </citation>
    <scope>NUCLEOTIDE SEQUENCE [LARGE SCALE GENOMIC DNA]</scope>
    <source>
        <strain evidence="14 15">AK35</strain>
    </source>
</reference>
<dbReference type="PROSITE" id="PS00102">
    <property type="entry name" value="PHOSPHORYLASE"/>
    <property type="match status" value="1"/>
</dbReference>
<dbReference type="OrthoDB" id="7229284at2"/>
<name>W9VBZ0_9GAMM</name>
<dbReference type="CDD" id="cd04300">
    <property type="entry name" value="GT35_Glycogen_Phosphorylase"/>
    <property type="match status" value="1"/>
</dbReference>
<accession>W9VBZ0</accession>
<dbReference type="Proteomes" id="UP000019460">
    <property type="component" value="Unassembled WGS sequence"/>
</dbReference>
<dbReference type="EC" id="2.4.1.1" evidence="12"/>
<comment type="function">
    <text evidence="10">Phosphorylase is an important allosteric enzyme in carbohydrate metabolism. Enzymes from different sources differ in their regulatory mechanisms and in their natural substrates. However, all known phosphorylases share catalytic and structural properties.</text>
</comment>
<dbReference type="EMBL" id="AONC01000065">
    <property type="protein sequence ID" value="EXJ13557.1"/>
    <property type="molecule type" value="Genomic_DNA"/>
</dbReference>
<organism evidence="14 15">
    <name type="scientific">Imhoffiella purpurea</name>
    <dbReference type="NCBI Taxonomy" id="1249627"/>
    <lineage>
        <taxon>Bacteria</taxon>
        <taxon>Pseudomonadati</taxon>
        <taxon>Pseudomonadota</taxon>
        <taxon>Gammaproteobacteria</taxon>
        <taxon>Chromatiales</taxon>
        <taxon>Chromatiaceae</taxon>
        <taxon>Imhoffiella</taxon>
    </lineage>
</organism>
<dbReference type="Gene3D" id="3.40.50.2000">
    <property type="entry name" value="Glycogen Phosphorylase B"/>
    <property type="match status" value="2"/>
</dbReference>
<dbReference type="FunFam" id="3.40.50.2000:FF:000005">
    <property type="entry name" value="Alpha-1,4 glucan phosphorylase"/>
    <property type="match status" value="1"/>
</dbReference>
<dbReference type="STRING" id="1249627.D779_3607"/>
<proteinExistence type="inferred from homology"/>
<sequence length="832" mass="95423">MNQEPSPASFDQEREHTRTGMSKASLKRDFLDNLFYIQGRFREVATPHDLYMAAAYTTRDRLLARWVKSAQDFKTTHARTVCYLSAEFLLGPHLANNLVNLGIAETSTEAAEELDLDLNAIIEEEEEPGLGNGGLGRLAACFMDSLSTLQIPSIGYGIRYEFGIFDQMIENGWQVEKSDTWLRNGNPWEIPRPKIRFPVMYGGHTEQYRDHDGRPRTRWVPDLVIDGVAYDTPILGYGVGNVNLLRLWKAEASESFDFQAFNVGDYYGAVHAKIEAETISKVLYPNDEPEAGKELRLKQQFFFVSCSVQDMIRLQFNTVGPLETLADKFVAQLNDTHPALAVAELMRLLMDEHDMEWDQAWDITHRVFCYTNHTLLPEALETWSVSLFERLLPRHLEIVYAINQRFLDQVRVRFLGDEDRVRRMSLIAEDGERRVRMAHLAVVGSRAVNGVAELHSELVKTTLFRDFHELWPDRFHNVTNGVTPRRFMVVANPRLTRLITETCGSDAWIRDLDRLRELEAHATDPGLHERWHEVKIAAKRDLSAWLKHRTGVLLDPEAMFDVQAKRIHEYKRQHLNVLHIVRCYQRIKQNPNHDMVPRAFVFGGKAAPGYFMAKLIIKLINAIAEVVNKDPQVNGFIRVVFMPDFNVKNGQRLYPAANLSEQISLAGKEASGTGNMKFSMNGALTIGTLDGANVEIREEVGAENFFLFGMSAEEVNRRQHQGYRPWELYRGDPELRSDIDLINSGLFSHGDTQLFRPLTDQLVNQDPFMVLADYRAYLTCHDHVAEVYRDHHRWTRMSILNVARMGKFSSDRAIREYAERIWQVEPHPVGGG</sequence>
<evidence type="ECO:0000256" key="5">
    <source>
        <dbReference type="ARBA" id="ARBA00022600"/>
    </source>
</evidence>
<keyword evidence="7 12" id="KW-0808">Transferase</keyword>
<evidence type="ECO:0000256" key="11">
    <source>
        <dbReference type="PIRSR" id="PIRSR000460-1"/>
    </source>
</evidence>
<evidence type="ECO:0000256" key="3">
    <source>
        <dbReference type="ARBA" id="ARBA00006047"/>
    </source>
</evidence>
<keyword evidence="5" id="KW-0321">Glycogen metabolism</keyword>
<gene>
    <name evidence="14" type="ORF">D779_3607</name>
</gene>
<dbReference type="GO" id="GO:0030170">
    <property type="term" value="F:pyridoxal phosphate binding"/>
    <property type="evidence" value="ECO:0007669"/>
    <property type="project" value="InterPro"/>
</dbReference>
<evidence type="ECO:0000256" key="6">
    <source>
        <dbReference type="ARBA" id="ARBA00022676"/>
    </source>
</evidence>
<evidence type="ECO:0000256" key="9">
    <source>
        <dbReference type="ARBA" id="ARBA00023277"/>
    </source>
</evidence>
<dbReference type="PANTHER" id="PTHR11468">
    <property type="entry name" value="GLYCOGEN PHOSPHORYLASE"/>
    <property type="match status" value="1"/>
</dbReference>
<keyword evidence="15" id="KW-1185">Reference proteome</keyword>
<evidence type="ECO:0000256" key="12">
    <source>
        <dbReference type="RuleBase" id="RU000587"/>
    </source>
</evidence>
<dbReference type="PATRIC" id="fig|1249627.3.peg.3684"/>
<keyword evidence="6 12" id="KW-0328">Glycosyltransferase</keyword>
<dbReference type="PANTHER" id="PTHR11468:SF3">
    <property type="entry name" value="GLYCOGEN PHOSPHORYLASE, LIVER FORM"/>
    <property type="match status" value="1"/>
</dbReference>
<dbReference type="AlphaFoldDB" id="W9VBZ0"/>
<evidence type="ECO:0000256" key="4">
    <source>
        <dbReference type="ARBA" id="ARBA00022553"/>
    </source>
</evidence>
<evidence type="ECO:0000313" key="14">
    <source>
        <dbReference type="EMBL" id="EXJ13557.1"/>
    </source>
</evidence>
<evidence type="ECO:0000313" key="15">
    <source>
        <dbReference type="Proteomes" id="UP000019460"/>
    </source>
</evidence>
<feature type="modified residue" description="N6-(pyridoxal phosphate)lysine" evidence="11">
    <location>
        <position position="677"/>
    </location>
</feature>
<evidence type="ECO:0000256" key="7">
    <source>
        <dbReference type="ARBA" id="ARBA00022679"/>
    </source>
</evidence>
<dbReference type="GO" id="GO:0008184">
    <property type="term" value="F:glycogen phosphorylase activity"/>
    <property type="evidence" value="ECO:0007669"/>
    <property type="project" value="InterPro"/>
</dbReference>
<comment type="function">
    <text evidence="12">Allosteric enzyme that catalyzes the rate-limiting step in glycogen catabolism, the phosphorolytic cleavage of glycogen to produce glucose-1-phosphate, and plays a central role in maintaining cellular and organismal glucose homeostasis.</text>
</comment>
<evidence type="ECO:0000256" key="13">
    <source>
        <dbReference type="SAM" id="MobiDB-lite"/>
    </source>
</evidence>
<comment type="catalytic activity">
    <reaction evidence="1 12">
        <text>[(1-&gt;4)-alpha-D-glucosyl](n) + phosphate = [(1-&gt;4)-alpha-D-glucosyl](n-1) + alpha-D-glucose 1-phosphate</text>
        <dbReference type="Rhea" id="RHEA:41732"/>
        <dbReference type="Rhea" id="RHEA-COMP:9584"/>
        <dbReference type="Rhea" id="RHEA-COMP:9586"/>
        <dbReference type="ChEBI" id="CHEBI:15444"/>
        <dbReference type="ChEBI" id="CHEBI:43474"/>
        <dbReference type="ChEBI" id="CHEBI:58601"/>
        <dbReference type="EC" id="2.4.1.1"/>
    </reaction>
</comment>
<dbReference type="FunFam" id="3.40.50.2000:FF:000153">
    <property type="entry name" value="Alpha-1,4 glucan phosphorylase"/>
    <property type="match status" value="1"/>
</dbReference>
<dbReference type="Pfam" id="PF00343">
    <property type="entry name" value="Phosphorylase"/>
    <property type="match status" value="1"/>
</dbReference>
<dbReference type="InterPro" id="IPR000811">
    <property type="entry name" value="Glyco_trans_35"/>
</dbReference>
<dbReference type="RefSeq" id="WP_043756773.1">
    <property type="nucleotide sequence ID" value="NZ_AONC01000065.1"/>
</dbReference>
<dbReference type="NCBIfam" id="TIGR02093">
    <property type="entry name" value="P_ylase"/>
    <property type="match status" value="1"/>
</dbReference>
<comment type="cofactor">
    <cofactor evidence="2 12">
        <name>pyridoxal 5'-phosphate</name>
        <dbReference type="ChEBI" id="CHEBI:597326"/>
    </cofactor>
</comment>
<comment type="caution">
    <text evidence="14">The sequence shown here is derived from an EMBL/GenBank/DDBJ whole genome shotgun (WGS) entry which is preliminary data.</text>
</comment>
<comment type="similarity">
    <text evidence="3 12">Belongs to the glycogen phosphorylase family.</text>
</comment>
<evidence type="ECO:0000256" key="1">
    <source>
        <dbReference type="ARBA" id="ARBA00001275"/>
    </source>
</evidence>
<keyword evidence="4" id="KW-0597">Phosphoprotein</keyword>
<feature type="region of interest" description="Disordered" evidence="13">
    <location>
        <begin position="1"/>
        <end position="22"/>
    </location>
</feature>
<keyword evidence="8 11" id="KW-0663">Pyridoxal phosphate</keyword>
<dbReference type="GO" id="GO:0005737">
    <property type="term" value="C:cytoplasm"/>
    <property type="evidence" value="ECO:0007669"/>
    <property type="project" value="TreeGrafter"/>
</dbReference>
<dbReference type="PIRSF" id="PIRSF000460">
    <property type="entry name" value="Pprylas_GlgP"/>
    <property type="match status" value="1"/>
</dbReference>
<dbReference type="GO" id="GO:0005980">
    <property type="term" value="P:glycogen catabolic process"/>
    <property type="evidence" value="ECO:0007669"/>
    <property type="project" value="TreeGrafter"/>
</dbReference>